<dbReference type="Proteomes" id="UP000327179">
    <property type="component" value="Chromosome"/>
</dbReference>
<evidence type="ECO:0000256" key="1">
    <source>
        <dbReference type="SAM" id="MobiDB-lite"/>
    </source>
</evidence>
<name>A0A5J6QL98_9GAMM</name>
<sequence length="86" mass="10018">MKLSNFRIQLIFQEGDFLIGTAQDADLPKDVRQEAAWLVKHHPYSQNFHPSLPARPDRGDEEPERGDDQWLDAMPPVWMMLGRKCE</sequence>
<feature type="region of interest" description="Disordered" evidence="1">
    <location>
        <begin position="45"/>
        <end position="71"/>
    </location>
</feature>
<gene>
    <name evidence="2" type="ORF">FXN65_15230</name>
</gene>
<proteinExistence type="predicted"/>
<organism evidence="2 3">
    <name type="scientific">Metapseudomonas lalkuanensis</name>
    <dbReference type="NCBI Taxonomy" id="2604832"/>
    <lineage>
        <taxon>Bacteria</taxon>
        <taxon>Pseudomonadati</taxon>
        <taxon>Pseudomonadota</taxon>
        <taxon>Gammaproteobacteria</taxon>
        <taxon>Pseudomonadales</taxon>
        <taxon>Pseudomonadaceae</taxon>
        <taxon>Metapseudomonas</taxon>
    </lineage>
</organism>
<dbReference type="RefSeq" id="WP_151133987.1">
    <property type="nucleotide sequence ID" value="NZ_CP043311.1"/>
</dbReference>
<accession>A0A5J6QL98</accession>
<dbReference type="EMBL" id="CP043311">
    <property type="protein sequence ID" value="QEY63340.1"/>
    <property type="molecule type" value="Genomic_DNA"/>
</dbReference>
<dbReference type="AlphaFoldDB" id="A0A5J6QL98"/>
<reference evidence="2 3" key="1">
    <citation type="submission" date="2019-08" db="EMBL/GenBank/DDBJ databases">
        <title>Whole-genome Sequencing of e-waste polymer degrading bacterium Pseudomonas sp. strain PE08.</title>
        <authorList>
            <person name="Kirdat K."/>
            <person name="Debbarma P."/>
            <person name="Narawade N."/>
            <person name="Suyal D."/>
            <person name="Thorat V."/>
            <person name="Shouche Y."/>
            <person name="Goel R."/>
            <person name="Yadav A."/>
        </authorList>
    </citation>
    <scope>NUCLEOTIDE SEQUENCE [LARGE SCALE GENOMIC DNA]</scope>
    <source>
        <strain evidence="2 3">PE08</strain>
    </source>
</reference>
<protein>
    <submittedName>
        <fullName evidence="2">Uncharacterized protein</fullName>
    </submittedName>
</protein>
<dbReference type="KEGG" id="plal:FXN65_15230"/>
<evidence type="ECO:0000313" key="3">
    <source>
        <dbReference type="Proteomes" id="UP000327179"/>
    </source>
</evidence>
<evidence type="ECO:0000313" key="2">
    <source>
        <dbReference type="EMBL" id="QEY63340.1"/>
    </source>
</evidence>
<keyword evidence="3" id="KW-1185">Reference proteome</keyword>